<feature type="transmembrane region" description="Helical" evidence="1">
    <location>
        <begin position="9"/>
        <end position="27"/>
    </location>
</feature>
<reference evidence="2 3" key="1">
    <citation type="submission" date="2017-02" db="EMBL/GenBank/DDBJ databases">
        <authorList>
            <person name="Peterson S.W."/>
        </authorList>
    </citation>
    <scope>NUCLEOTIDE SEQUENCE [LARGE SCALE GENOMIC DNA]</scope>
    <source>
        <strain evidence="2 3">ATCC 700135</strain>
    </source>
</reference>
<dbReference type="Proteomes" id="UP000189956">
    <property type="component" value="Unassembled WGS sequence"/>
</dbReference>
<feature type="transmembrane region" description="Helical" evidence="1">
    <location>
        <begin position="105"/>
        <end position="122"/>
    </location>
</feature>
<protein>
    <submittedName>
        <fullName evidence="2">Putative membrane protein</fullName>
    </submittedName>
</protein>
<dbReference type="AlphaFoldDB" id="A0A1T4KWX1"/>
<dbReference type="RefSeq" id="WP_025838334.1">
    <property type="nucleotide sequence ID" value="NZ_FUWL01000006.1"/>
</dbReference>
<gene>
    <name evidence="2" type="ORF">SAMN02745205_00891</name>
</gene>
<dbReference type="Pfam" id="PF04240">
    <property type="entry name" value="Caroten_synth"/>
    <property type="match status" value="1"/>
</dbReference>
<name>A0A1T4KWX1_PORCN</name>
<dbReference type="PANTHER" id="PTHR39419:SF1">
    <property type="entry name" value="SLL0814 PROTEIN"/>
    <property type="match status" value="1"/>
</dbReference>
<evidence type="ECO:0000256" key="1">
    <source>
        <dbReference type="SAM" id="Phobius"/>
    </source>
</evidence>
<dbReference type="InterPro" id="IPR007354">
    <property type="entry name" value="CruF-like"/>
</dbReference>
<evidence type="ECO:0000313" key="2">
    <source>
        <dbReference type="EMBL" id="SJZ46945.1"/>
    </source>
</evidence>
<proteinExistence type="predicted"/>
<keyword evidence="1" id="KW-0812">Transmembrane</keyword>
<sequence>MQKYSTTDRIVMGVIALFYIVGAFQLGRPEMRAMYAGLTPLVLLFSMLFLAIYDRSTERPKLLLFALIVALASYGVEVWGVATGYVFGGYEYGNELGTKFAETPLLIGLNWILLVYMSGAMVDALPRKPLYAVALPSALMIGYDIVMEQVAPRMDMWSWEGDVIPMQNYVVWGILALLFHTIRHLMKIPIRNRMAGFLFVIQVLFFAVILMS</sequence>
<keyword evidence="1" id="KW-1133">Transmembrane helix</keyword>
<feature type="transmembrane region" description="Helical" evidence="1">
    <location>
        <begin position="33"/>
        <end position="53"/>
    </location>
</feature>
<feature type="transmembrane region" description="Helical" evidence="1">
    <location>
        <begin position="166"/>
        <end position="182"/>
    </location>
</feature>
<keyword evidence="1" id="KW-0472">Membrane</keyword>
<feature type="transmembrane region" description="Helical" evidence="1">
    <location>
        <begin position="194"/>
        <end position="211"/>
    </location>
</feature>
<dbReference type="EMBL" id="FUWL01000006">
    <property type="protein sequence ID" value="SJZ46945.1"/>
    <property type="molecule type" value="Genomic_DNA"/>
</dbReference>
<accession>A0A1T4KWX1</accession>
<feature type="transmembrane region" description="Helical" evidence="1">
    <location>
        <begin position="129"/>
        <end position="146"/>
    </location>
</feature>
<organism evidence="2 3">
    <name type="scientific">Porphyromonas cangingivalis</name>
    <dbReference type="NCBI Taxonomy" id="36874"/>
    <lineage>
        <taxon>Bacteria</taxon>
        <taxon>Pseudomonadati</taxon>
        <taxon>Bacteroidota</taxon>
        <taxon>Bacteroidia</taxon>
        <taxon>Bacteroidales</taxon>
        <taxon>Porphyromonadaceae</taxon>
        <taxon>Porphyromonas</taxon>
    </lineage>
</organism>
<evidence type="ECO:0000313" key="3">
    <source>
        <dbReference type="Proteomes" id="UP000189956"/>
    </source>
</evidence>
<dbReference type="PANTHER" id="PTHR39419">
    <property type="entry name" value="SLL0814 PROTEIN"/>
    <property type="match status" value="1"/>
</dbReference>
<feature type="transmembrane region" description="Helical" evidence="1">
    <location>
        <begin position="62"/>
        <end position="85"/>
    </location>
</feature>